<reference evidence="1 2" key="1">
    <citation type="submission" date="2019-03" db="EMBL/GenBank/DDBJ databases">
        <title>First draft genome of Liparis tanakae, snailfish: a comprehensive survey of snailfish specific genes.</title>
        <authorList>
            <person name="Kim W."/>
            <person name="Song I."/>
            <person name="Jeong J.-H."/>
            <person name="Kim D."/>
            <person name="Kim S."/>
            <person name="Ryu S."/>
            <person name="Song J.Y."/>
            <person name="Lee S.K."/>
        </authorList>
    </citation>
    <scope>NUCLEOTIDE SEQUENCE [LARGE SCALE GENOMIC DNA]</scope>
    <source>
        <tissue evidence="1">Muscle</tissue>
    </source>
</reference>
<dbReference type="Proteomes" id="UP000314294">
    <property type="component" value="Unassembled WGS sequence"/>
</dbReference>
<evidence type="ECO:0000313" key="1">
    <source>
        <dbReference type="EMBL" id="TNN59568.1"/>
    </source>
</evidence>
<comment type="caution">
    <text evidence="1">The sequence shown here is derived from an EMBL/GenBank/DDBJ whole genome shotgun (WGS) entry which is preliminary data.</text>
</comment>
<protein>
    <submittedName>
        <fullName evidence="1">Uncharacterized protein</fullName>
    </submittedName>
</protein>
<accession>A0A4Z2H144</accession>
<evidence type="ECO:0000313" key="2">
    <source>
        <dbReference type="Proteomes" id="UP000314294"/>
    </source>
</evidence>
<organism evidence="1 2">
    <name type="scientific">Liparis tanakae</name>
    <name type="common">Tanaka's snailfish</name>
    <dbReference type="NCBI Taxonomy" id="230148"/>
    <lineage>
        <taxon>Eukaryota</taxon>
        <taxon>Metazoa</taxon>
        <taxon>Chordata</taxon>
        <taxon>Craniata</taxon>
        <taxon>Vertebrata</taxon>
        <taxon>Euteleostomi</taxon>
        <taxon>Actinopterygii</taxon>
        <taxon>Neopterygii</taxon>
        <taxon>Teleostei</taxon>
        <taxon>Neoteleostei</taxon>
        <taxon>Acanthomorphata</taxon>
        <taxon>Eupercaria</taxon>
        <taxon>Perciformes</taxon>
        <taxon>Cottioidei</taxon>
        <taxon>Cottales</taxon>
        <taxon>Liparidae</taxon>
        <taxon>Liparis</taxon>
    </lineage>
</organism>
<dbReference type="AlphaFoldDB" id="A0A4Z2H144"/>
<sequence>MQVAVRASRCREIYFNPEFGHRAFGYITTKMRRVEKNTTVFKSMCHTPPSCRLIRPCEGGAAVTADVGMKCTPGQNLCSC</sequence>
<proteinExistence type="predicted"/>
<keyword evidence="2" id="KW-1185">Reference proteome</keyword>
<dbReference type="EMBL" id="SRLO01000353">
    <property type="protein sequence ID" value="TNN59568.1"/>
    <property type="molecule type" value="Genomic_DNA"/>
</dbReference>
<gene>
    <name evidence="1" type="ORF">EYF80_030218</name>
</gene>
<name>A0A4Z2H144_9TELE</name>